<dbReference type="EMBL" id="JABANM010035680">
    <property type="protein sequence ID" value="KAF4696810.1"/>
    <property type="molecule type" value="Genomic_DNA"/>
</dbReference>
<dbReference type="Proteomes" id="UP000574390">
    <property type="component" value="Unassembled WGS sequence"/>
</dbReference>
<evidence type="ECO:0000313" key="3">
    <source>
        <dbReference type="Proteomes" id="UP000541610"/>
    </source>
</evidence>
<evidence type="ECO:0000313" key="2">
    <source>
        <dbReference type="EMBL" id="KAF4696810.1"/>
    </source>
</evidence>
<dbReference type="Proteomes" id="UP000541610">
    <property type="component" value="Unassembled WGS sequence"/>
</dbReference>
<protein>
    <submittedName>
        <fullName evidence="1">Uncharacterized protein</fullName>
    </submittedName>
</protein>
<proteinExistence type="predicted"/>
<sequence>MGVGLVILRYGFLLDVPLNDEMSYLPPWEYEMLVRLRDKGDINLVPFPSSLPFPSPPSSKVKDLDDRRRGCEAVQLEILKRDLPEERARFVQWVTWLKLDTPVTGEGLRISRIFTSLDQYIPEMELKFDEDRLRELEEGADRVVPDSTKLSNESYMVGMCDEKIRKYVKYIAEREGVPETYLMTEDNISAGVVLWLLTGKVHPRKPDNLDHWRGPYSTLHYKDCFRVKQYWQFDVETMYHLTNELGKGRVLVGSYPCPLCRHTATKSRAK</sequence>
<evidence type="ECO:0000313" key="1">
    <source>
        <dbReference type="EMBL" id="KAF4695280.1"/>
    </source>
</evidence>
<gene>
    <name evidence="1" type="ORF">FOZ60_005146</name>
    <name evidence="2" type="ORF">FOZ62_015138</name>
</gene>
<reference evidence="3 4" key="1">
    <citation type="submission" date="2020-04" db="EMBL/GenBank/DDBJ databases">
        <title>Perkinsus olseni comparative genomics.</title>
        <authorList>
            <person name="Bogema D.R."/>
        </authorList>
    </citation>
    <scope>NUCLEOTIDE SEQUENCE [LARGE SCALE GENOMIC DNA]</scope>
    <source>
        <strain evidence="1">00978-12</strain>
        <strain evidence="2">ATCC PRA-205</strain>
    </source>
</reference>
<organism evidence="1 3">
    <name type="scientific">Perkinsus olseni</name>
    <name type="common">Perkinsus atlanticus</name>
    <dbReference type="NCBI Taxonomy" id="32597"/>
    <lineage>
        <taxon>Eukaryota</taxon>
        <taxon>Sar</taxon>
        <taxon>Alveolata</taxon>
        <taxon>Perkinsozoa</taxon>
        <taxon>Perkinsea</taxon>
        <taxon>Perkinsida</taxon>
        <taxon>Perkinsidae</taxon>
        <taxon>Perkinsus</taxon>
    </lineage>
</organism>
<accession>A0A7J6PIF5</accession>
<comment type="caution">
    <text evidence="1">The sequence shown here is derived from an EMBL/GenBank/DDBJ whole genome shotgun (WGS) entry which is preliminary data.</text>
</comment>
<dbReference type="AlphaFoldDB" id="A0A7J6PIF5"/>
<name>A0A7J6PIF5_PEROL</name>
<evidence type="ECO:0000313" key="4">
    <source>
        <dbReference type="Proteomes" id="UP000574390"/>
    </source>
</evidence>
<dbReference type="EMBL" id="JABANP010000022">
    <property type="protein sequence ID" value="KAF4695280.1"/>
    <property type="molecule type" value="Genomic_DNA"/>
</dbReference>